<evidence type="ECO:0000256" key="2">
    <source>
        <dbReference type="ARBA" id="ARBA00004496"/>
    </source>
</evidence>
<feature type="domain" description="NUCB1-like N-terminal" evidence="14">
    <location>
        <begin position="23"/>
        <end position="156"/>
    </location>
</feature>
<dbReference type="PANTHER" id="PTHR19237">
    <property type="entry name" value="NUCLEOBINDIN"/>
    <property type="match status" value="1"/>
</dbReference>
<feature type="region of interest" description="Disordered" evidence="13">
    <location>
        <begin position="181"/>
        <end position="221"/>
    </location>
</feature>
<evidence type="ECO:0000256" key="10">
    <source>
        <dbReference type="ARBA" id="ARBA00022837"/>
    </source>
</evidence>
<dbReference type="GO" id="GO:0005793">
    <property type="term" value="C:endoplasmic reticulum-Golgi intermediate compartment"/>
    <property type="evidence" value="ECO:0007669"/>
    <property type="project" value="TreeGrafter"/>
</dbReference>
<keyword evidence="5" id="KW-0963">Cytoplasm</keyword>
<dbReference type="GO" id="GO:0005509">
    <property type="term" value="F:calcium ion binding"/>
    <property type="evidence" value="ECO:0007669"/>
    <property type="project" value="TreeGrafter"/>
</dbReference>
<keyword evidence="12" id="KW-0472">Membrane</keyword>
<keyword evidence="8" id="KW-0732">Signal</keyword>
<proteinExistence type="predicted"/>
<evidence type="ECO:0000259" key="14">
    <source>
        <dbReference type="Pfam" id="PF25434"/>
    </source>
</evidence>
<evidence type="ECO:0000256" key="1">
    <source>
        <dbReference type="ARBA" id="ARBA00004170"/>
    </source>
</evidence>
<dbReference type="PROSITE" id="PS00018">
    <property type="entry name" value="EF_HAND_1"/>
    <property type="match status" value="1"/>
</dbReference>
<evidence type="ECO:0000313" key="16">
    <source>
        <dbReference type="WBParaSite" id="Gr19_v10_g5199.t1"/>
    </source>
</evidence>
<feature type="region of interest" description="Disordered" evidence="13">
    <location>
        <begin position="1"/>
        <end position="42"/>
    </location>
</feature>
<dbReference type="AlphaFoldDB" id="A0A914HY67"/>
<dbReference type="GO" id="GO:0070062">
    <property type="term" value="C:extracellular exosome"/>
    <property type="evidence" value="ECO:0007669"/>
    <property type="project" value="TreeGrafter"/>
</dbReference>
<keyword evidence="6" id="KW-0964">Secreted</keyword>
<evidence type="ECO:0000256" key="7">
    <source>
        <dbReference type="ARBA" id="ARBA00022553"/>
    </source>
</evidence>
<reference evidence="16" key="1">
    <citation type="submission" date="2022-11" db="UniProtKB">
        <authorList>
            <consortium name="WormBaseParasite"/>
        </authorList>
    </citation>
    <scope>IDENTIFICATION</scope>
</reference>
<dbReference type="GO" id="GO:0016020">
    <property type="term" value="C:membrane"/>
    <property type="evidence" value="ECO:0007669"/>
    <property type="project" value="UniProtKB-SubCell"/>
</dbReference>
<dbReference type="InterPro" id="IPR040250">
    <property type="entry name" value="Nucleobindin"/>
</dbReference>
<keyword evidence="7" id="KW-0597">Phosphoprotein</keyword>
<evidence type="ECO:0000313" key="15">
    <source>
        <dbReference type="Proteomes" id="UP000887572"/>
    </source>
</evidence>
<evidence type="ECO:0000256" key="3">
    <source>
        <dbReference type="ARBA" id="ARBA00004555"/>
    </source>
</evidence>
<evidence type="ECO:0000256" key="4">
    <source>
        <dbReference type="ARBA" id="ARBA00004613"/>
    </source>
</evidence>
<evidence type="ECO:0000256" key="11">
    <source>
        <dbReference type="ARBA" id="ARBA00023034"/>
    </source>
</evidence>
<dbReference type="SUPFAM" id="SSF47473">
    <property type="entry name" value="EF-hand"/>
    <property type="match status" value="1"/>
</dbReference>
<dbReference type="PANTHER" id="PTHR19237:SF20">
    <property type="entry name" value="NUCLEOBINDIN 1"/>
    <property type="match status" value="1"/>
</dbReference>
<keyword evidence="15" id="KW-1185">Reference proteome</keyword>
<dbReference type="InterPro" id="IPR057576">
    <property type="entry name" value="NUCB1_N"/>
</dbReference>
<dbReference type="WBParaSite" id="Gr19_v10_g5199.t1">
    <property type="protein sequence ID" value="Gr19_v10_g5199.t1"/>
    <property type="gene ID" value="Gr19_v10_g5199"/>
</dbReference>
<keyword evidence="9" id="KW-0677">Repeat</keyword>
<evidence type="ECO:0000256" key="8">
    <source>
        <dbReference type="ARBA" id="ARBA00022729"/>
    </source>
</evidence>
<evidence type="ECO:0000256" key="13">
    <source>
        <dbReference type="SAM" id="MobiDB-lite"/>
    </source>
</evidence>
<evidence type="ECO:0000256" key="9">
    <source>
        <dbReference type="ARBA" id="ARBA00022737"/>
    </source>
</evidence>
<dbReference type="InterPro" id="IPR018247">
    <property type="entry name" value="EF_Hand_1_Ca_BS"/>
</dbReference>
<name>A0A914HY67_GLORO</name>
<dbReference type="GO" id="GO:0005794">
    <property type="term" value="C:Golgi apparatus"/>
    <property type="evidence" value="ECO:0007669"/>
    <property type="project" value="UniProtKB-SubCell"/>
</dbReference>
<feature type="compositionally biased region" description="Basic and acidic residues" evidence="13">
    <location>
        <begin position="1"/>
        <end position="12"/>
    </location>
</feature>
<dbReference type="InterPro" id="IPR011992">
    <property type="entry name" value="EF-hand-dom_pair"/>
</dbReference>
<sequence length="470" mass="55322">MTRARARSEVRDGQNIIKKAKRQKAELQHGDKPNDTENRIEEEPEKLYEFHYSKYLELVVQILESQPKFQERLKGMNEQDIKAGKIADHLDELDQEVFDKLTKAKVEEVERLRAVVEEQIKKDGDAKNVQLPEHLDVNDWQKFGKEDLRKLIQKTVTDMNKIDEGRKQKFKEYEMEKKALEDHKLAELPPEDREREKKELESSKKRHQEHEPLKHPGGKDQLEEVWEERDHMDKDSFDPKSFFNLHDLNGDGHWNDEEIEALFQIQLEKVYNETSPDDDPKERIEEMYRMREHVVKQMDKNGDRLISLQEFLQDTEAQAPEGTKDEGWQDIGAQKIYTDEELAQFEKEYGKQKGWGEHAYDPVSSQQQMPNQHQQPDDGLGQNALPRETVPIVHSALPPQQREKLPIEKIVNASAKLSYFELRKGIRFIYLQILMHSLLLFHILHVIDLLLIPLPLNSLPFIFNLSLPLR</sequence>
<comment type="subcellular location">
    <subcellularLocation>
        <location evidence="2">Cytoplasm</location>
    </subcellularLocation>
    <subcellularLocation>
        <location evidence="3">Golgi apparatus</location>
    </subcellularLocation>
    <subcellularLocation>
        <location evidence="1">Membrane</location>
        <topology evidence="1">Peripheral membrane protein</topology>
    </subcellularLocation>
    <subcellularLocation>
        <location evidence="4">Secreted</location>
    </subcellularLocation>
</comment>
<dbReference type="Proteomes" id="UP000887572">
    <property type="component" value="Unplaced"/>
</dbReference>
<evidence type="ECO:0000256" key="5">
    <source>
        <dbReference type="ARBA" id="ARBA00022490"/>
    </source>
</evidence>
<evidence type="ECO:0000256" key="12">
    <source>
        <dbReference type="ARBA" id="ARBA00023136"/>
    </source>
</evidence>
<keyword evidence="10" id="KW-0106">Calcium</keyword>
<protein>
    <submittedName>
        <fullName evidence="16">EF-hand domain-containing protein</fullName>
    </submittedName>
</protein>
<organism evidence="15 16">
    <name type="scientific">Globodera rostochiensis</name>
    <name type="common">Golden nematode worm</name>
    <name type="synonym">Heterodera rostochiensis</name>
    <dbReference type="NCBI Taxonomy" id="31243"/>
    <lineage>
        <taxon>Eukaryota</taxon>
        <taxon>Metazoa</taxon>
        <taxon>Ecdysozoa</taxon>
        <taxon>Nematoda</taxon>
        <taxon>Chromadorea</taxon>
        <taxon>Rhabditida</taxon>
        <taxon>Tylenchina</taxon>
        <taxon>Tylenchomorpha</taxon>
        <taxon>Tylenchoidea</taxon>
        <taxon>Heteroderidae</taxon>
        <taxon>Heteroderinae</taxon>
        <taxon>Globodera</taxon>
    </lineage>
</organism>
<accession>A0A914HY67</accession>
<evidence type="ECO:0000256" key="6">
    <source>
        <dbReference type="ARBA" id="ARBA00022525"/>
    </source>
</evidence>
<dbReference type="Gene3D" id="1.10.238.10">
    <property type="entry name" value="EF-hand"/>
    <property type="match status" value="1"/>
</dbReference>
<dbReference type="Pfam" id="PF25434">
    <property type="entry name" value="NUCB1_N"/>
    <property type="match status" value="1"/>
</dbReference>
<keyword evidence="11" id="KW-0333">Golgi apparatus</keyword>
<feature type="region of interest" description="Disordered" evidence="13">
    <location>
        <begin position="356"/>
        <end position="384"/>
    </location>
</feature>
<feature type="compositionally biased region" description="Basic and acidic residues" evidence="13">
    <location>
        <begin position="23"/>
        <end position="42"/>
    </location>
</feature>